<feature type="domain" description="Phytocyanin" evidence="5">
    <location>
        <begin position="23"/>
        <end position="124"/>
    </location>
</feature>
<dbReference type="FunFam" id="2.60.40.420:FF:000003">
    <property type="entry name" value="Blue copper"/>
    <property type="match status" value="1"/>
</dbReference>
<dbReference type="Pfam" id="PF02298">
    <property type="entry name" value="Cu_bind_like"/>
    <property type="match status" value="1"/>
</dbReference>
<dbReference type="InterPro" id="IPR008972">
    <property type="entry name" value="Cupredoxin"/>
</dbReference>
<evidence type="ECO:0000313" key="6">
    <source>
        <dbReference type="EMBL" id="KAK2648329.1"/>
    </source>
</evidence>
<comment type="caution">
    <text evidence="6">The sequence shown here is derived from an EMBL/GenBank/DDBJ whole genome shotgun (WGS) entry which is preliminary data.</text>
</comment>
<accession>A0AAD9WY96</accession>
<dbReference type="AlphaFoldDB" id="A0AAD9WY96"/>
<evidence type="ECO:0000256" key="2">
    <source>
        <dbReference type="ARBA" id="ARBA00023008"/>
    </source>
</evidence>
<dbReference type="GO" id="GO:0005886">
    <property type="term" value="C:plasma membrane"/>
    <property type="evidence" value="ECO:0007669"/>
    <property type="project" value="TreeGrafter"/>
</dbReference>
<dbReference type="Proteomes" id="UP001280121">
    <property type="component" value="Unassembled WGS sequence"/>
</dbReference>
<dbReference type="PROSITE" id="PS00196">
    <property type="entry name" value="COPPER_BLUE"/>
    <property type="match status" value="1"/>
</dbReference>
<dbReference type="InterPro" id="IPR028871">
    <property type="entry name" value="BlueCu_1_BS"/>
</dbReference>
<dbReference type="GO" id="GO:0046872">
    <property type="term" value="F:metal ion binding"/>
    <property type="evidence" value="ECO:0007669"/>
    <property type="project" value="UniProtKB-KW"/>
</dbReference>
<evidence type="ECO:0000256" key="3">
    <source>
        <dbReference type="ARBA" id="ARBA00023180"/>
    </source>
</evidence>
<keyword evidence="7" id="KW-1185">Reference proteome</keyword>
<dbReference type="Gene3D" id="2.60.40.420">
    <property type="entry name" value="Cupredoxins - blue copper proteins"/>
    <property type="match status" value="1"/>
</dbReference>
<name>A0AAD9WY96_9ROSI</name>
<dbReference type="InterPro" id="IPR039391">
    <property type="entry name" value="Phytocyanin-like"/>
</dbReference>
<feature type="signal peptide" evidence="4">
    <location>
        <begin position="1"/>
        <end position="22"/>
    </location>
</feature>
<dbReference type="PANTHER" id="PTHR33021:SF356">
    <property type="entry name" value="MAVICYANIN"/>
    <property type="match status" value="1"/>
</dbReference>
<proteinExistence type="predicted"/>
<sequence>MPLAKKLLALLLLTALYRVALCAFHKIGDSAGWTTIGNVNYNKWVSTKNFHVGDIIIFKYNNQFHNLKQVTHQDFQSCNATSSMAVYTTGSDSITLKRPGHYYFLCGFPGHCQAGQKVAIVVNPAKSLRSSTGGVSVSPSPAPYGSSPSAASSPIVPHPPKSSAPSLSSLMLIRSTLVSFGALLVAGFAY</sequence>
<keyword evidence="1" id="KW-0479">Metal-binding</keyword>
<keyword evidence="2" id="KW-0186">Copper</keyword>
<dbReference type="EMBL" id="JANJYI010000005">
    <property type="protein sequence ID" value="KAK2648329.1"/>
    <property type="molecule type" value="Genomic_DNA"/>
</dbReference>
<evidence type="ECO:0000256" key="1">
    <source>
        <dbReference type="ARBA" id="ARBA00022723"/>
    </source>
</evidence>
<feature type="chain" id="PRO_5042157856" description="Phytocyanin domain-containing protein" evidence="4">
    <location>
        <begin position="23"/>
        <end position="190"/>
    </location>
</feature>
<keyword evidence="3" id="KW-0325">Glycoprotein</keyword>
<dbReference type="PROSITE" id="PS51485">
    <property type="entry name" value="PHYTOCYANIN"/>
    <property type="match status" value="1"/>
</dbReference>
<protein>
    <recommendedName>
        <fullName evidence="5">Phytocyanin domain-containing protein</fullName>
    </recommendedName>
</protein>
<evidence type="ECO:0000313" key="7">
    <source>
        <dbReference type="Proteomes" id="UP001280121"/>
    </source>
</evidence>
<keyword evidence="4" id="KW-0732">Signal</keyword>
<reference evidence="6" key="1">
    <citation type="journal article" date="2023" name="Plant J.">
        <title>Genome sequences and population genomics provide insights into the demographic history, inbreeding, and mutation load of two 'living fossil' tree species of Dipteronia.</title>
        <authorList>
            <person name="Feng Y."/>
            <person name="Comes H.P."/>
            <person name="Chen J."/>
            <person name="Zhu S."/>
            <person name="Lu R."/>
            <person name="Zhang X."/>
            <person name="Li P."/>
            <person name="Qiu J."/>
            <person name="Olsen K.M."/>
            <person name="Qiu Y."/>
        </authorList>
    </citation>
    <scope>NUCLEOTIDE SEQUENCE</scope>
    <source>
        <strain evidence="6">KIB01</strain>
    </source>
</reference>
<evidence type="ECO:0000256" key="4">
    <source>
        <dbReference type="SAM" id="SignalP"/>
    </source>
</evidence>
<dbReference type="PANTHER" id="PTHR33021">
    <property type="entry name" value="BLUE COPPER PROTEIN"/>
    <property type="match status" value="1"/>
</dbReference>
<organism evidence="6 7">
    <name type="scientific">Dipteronia dyeriana</name>
    <dbReference type="NCBI Taxonomy" id="168575"/>
    <lineage>
        <taxon>Eukaryota</taxon>
        <taxon>Viridiplantae</taxon>
        <taxon>Streptophyta</taxon>
        <taxon>Embryophyta</taxon>
        <taxon>Tracheophyta</taxon>
        <taxon>Spermatophyta</taxon>
        <taxon>Magnoliopsida</taxon>
        <taxon>eudicotyledons</taxon>
        <taxon>Gunneridae</taxon>
        <taxon>Pentapetalae</taxon>
        <taxon>rosids</taxon>
        <taxon>malvids</taxon>
        <taxon>Sapindales</taxon>
        <taxon>Sapindaceae</taxon>
        <taxon>Hippocastanoideae</taxon>
        <taxon>Acereae</taxon>
        <taxon>Dipteronia</taxon>
    </lineage>
</organism>
<dbReference type="SUPFAM" id="SSF49503">
    <property type="entry name" value="Cupredoxins"/>
    <property type="match status" value="1"/>
</dbReference>
<dbReference type="GO" id="GO:0009055">
    <property type="term" value="F:electron transfer activity"/>
    <property type="evidence" value="ECO:0007669"/>
    <property type="project" value="InterPro"/>
</dbReference>
<evidence type="ECO:0000259" key="5">
    <source>
        <dbReference type="PROSITE" id="PS51485"/>
    </source>
</evidence>
<dbReference type="InterPro" id="IPR003245">
    <property type="entry name" value="Phytocyanin_dom"/>
</dbReference>
<gene>
    <name evidence="6" type="ORF">Ddye_015818</name>
</gene>